<dbReference type="Gene3D" id="2.20.25.110">
    <property type="entry name" value="S-adenosyl-L-methionine-dependent methyltransferases"/>
    <property type="match status" value="1"/>
</dbReference>
<evidence type="ECO:0000313" key="3">
    <source>
        <dbReference type="EMBL" id="OGJ10567.1"/>
    </source>
</evidence>
<name>A0A1F6YW33_9BACT</name>
<dbReference type="PANTHER" id="PTHR43861">
    <property type="entry name" value="TRANS-ACONITATE 2-METHYLTRANSFERASE-RELATED"/>
    <property type="match status" value="1"/>
</dbReference>
<evidence type="ECO:0000256" key="1">
    <source>
        <dbReference type="ARBA" id="ARBA00022679"/>
    </source>
</evidence>
<sequence length="238" mass="27587">MAYSDIFVKFYDSIMGNQVVVAKKIESWISESFPKVKTILDLACGTGSILYYFDQKGFKVCGLDISKEMIASARKKVPNASLSIQDMRYFKLDTKFDVILCLFDSINHLLSIKDWEMTFNTSFNHLNKDGVFIFDINTQYALSFLVESSPISRKFENNTFIIQVSEKPTNIYNWNITISEKQKDGSHKNNKDIIQETSFPLLIIEEKLKKRFKKVKLIDQNGNTTSEKSRRVYFICLK</sequence>
<dbReference type="InterPro" id="IPR029063">
    <property type="entry name" value="SAM-dependent_MTases_sf"/>
</dbReference>
<protein>
    <recommendedName>
        <fullName evidence="2">Methyltransferase domain-containing protein</fullName>
    </recommendedName>
</protein>
<keyword evidence="1" id="KW-0808">Transferase</keyword>
<evidence type="ECO:0000313" key="4">
    <source>
        <dbReference type="Proteomes" id="UP000178975"/>
    </source>
</evidence>
<evidence type="ECO:0000259" key="2">
    <source>
        <dbReference type="Pfam" id="PF13649"/>
    </source>
</evidence>
<dbReference type="CDD" id="cd02440">
    <property type="entry name" value="AdoMet_MTases"/>
    <property type="match status" value="1"/>
</dbReference>
<dbReference type="EMBL" id="MFWE01000009">
    <property type="protein sequence ID" value="OGJ10567.1"/>
    <property type="molecule type" value="Genomic_DNA"/>
</dbReference>
<proteinExistence type="predicted"/>
<dbReference type="Pfam" id="PF13649">
    <property type="entry name" value="Methyltransf_25"/>
    <property type="match status" value="1"/>
</dbReference>
<dbReference type="Proteomes" id="UP000178975">
    <property type="component" value="Unassembled WGS sequence"/>
</dbReference>
<feature type="domain" description="Methyltransferase" evidence="2">
    <location>
        <begin position="39"/>
        <end position="130"/>
    </location>
</feature>
<dbReference type="GO" id="GO:0016740">
    <property type="term" value="F:transferase activity"/>
    <property type="evidence" value="ECO:0007669"/>
    <property type="project" value="UniProtKB-KW"/>
</dbReference>
<dbReference type="AlphaFoldDB" id="A0A1F6YW33"/>
<accession>A0A1F6YW33</accession>
<dbReference type="Gene3D" id="3.40.50.150">
    <property type="entry name" value="Vaccinia Virus protein VP39"/>
    <property type="match status" value="1"/>
</dbReference>
<gene>
    <name evidence="3" type="ORF">A2456_02460</name>
</gene>
<dbReference type="SUPFAM" id="SSF53335">
    <property type="entry name" value="S-adenosyl-L-methionine-dependent methyltransferases"/>
    <property type="match status" value="1"/>
</dbReference>
<dbReference type="InterPro" id="IPR041698">
    <property type="entry name" value="Methyltransf_25"/>
</dbReference>
<organism evidence="3 4">
    <name type="scientific">Candidatus Nomurabacteria bacterium RIFOXYC2_FULL_36_19</name>
    <dbReference type="NCBI Taxonomy" id="1801806"/>
    <lineage>
        <taxon>Bacteria</taxon>
        <taxon>Candidatus Nomuraibacteriota</taxon>
    </lineage>
</organism>
<comment type="caution">
    <text evidence="3">The sequence shown here is derived from an EMBL/GenBank/DDBJ whole genome shotgun (WGS) entry which is preliminary data.</text>
</comment>
<reference evidence="3 4" key="1">
    <citation type="journal article" date="2016" name="Nat. Commun.">
        <title>Thousands of microbial genomes shed light on interconnected biogeochemical processes in an aquifer system.</title>
        <authorList>
            <person name="Anantharaman K."/>
            <person name="Brown C.T."/>
            <person name="Hug L.A."/>
            <person name="Sharon I."/>
            <person name="Castelle C.J."/>
            <person name="Probst A.J."/>
            <person name="Thomas B.C."/>
            <person name="Singh A."/>
            <person name="Wilkins M.J."/>
            <person name="Karaoz U."/>
            <person name="Brodie E.L."/>
            <person name="Williams K.H."/>
            <person name="Hubbard S.S."/>
            <person name="Banfield J.F."/>
        </authorList>
    </citation>
    <scope>NUCLEOTIDE SEQUENCE [LARGE SCALE GENOMIC DNA]</scope>
</reference>